<organism evidence="7 8">
    <name type="scientific">Geobacter pickeringii</name>
    <dbReference type="NCBI Taxonomy" id="345632"/>
    <lineage>
        <taxon>Bacteria</taxon>
        <taxon>Pseudomonadati</taxon>
        <taxon>Thermodesulfobacteriota</taxon>
        <taxon>Desulfuromonadia</taxon>
        <taxon>Geobacterales</taxon>
        <taxon>Geobacteraceae</taxon>
        <taxon>Geobacter</taxon>
    </lineage>
</organism>
<evidence type="ECO:0000256" key="3">
    <source>
        <dbReference type="ARBA" id="ARBA00022982"/>
    </source>
</evidence>
<sequence length="92" mass="10716">MNIDEIFDFTSFTIDREPHIVLDPQVCVNCDNRGCTNSCPARCYTWSEEEKKMTFVHDGCLECGTCYVVCHRNAFTRWRYPRGGFGVAYRMT</sequence>
<dbReference type="RefSeq" id="WP_039741519.1">
    <property type="nucleotide sequence ID" value="NZ_CP009788.1"/>
</dbReference>
<dbReference type="KEGG" id="gpi:GPICK_06615"/>
<dbReference type="PROSITE" id="PS51379">
    <property type="entry name" value="4FE4S_FER_2"/>
    <property type="match status" value="2"/>
</dbReference>
<accession>A0A0B5BGA5</accession>
<dbReference type="EMBL" id="CP009788">
    <property type="protein sequence ID" value="AJE03081.1"/>
    <property type="molecule type" value="Genomic_DNA"/>
</dbReference>
<evidence type="ECO:0000313" key="7">
    <source>
        <dbReference type="EMBL" id="AJE03081.1"/>
    </source>
</evidence>
<dbReference type="OrthoDB" id="9800260at2"/>
<dbReference type="GO" id="GO:0005506">
    <property type="term" value="F:iron ion binding"/>
    <property type="evidence" value="ECO:0007669"/>
    <property type="project" value="InterPro"/>
</dbReference>
<keyword evidence="4" id="KW-0408">Iron</keyword>
<evidence type="ECO:0000256" key="4">
    <source>
        <dbReference type="ARBA" id="ARBA00023004"/>
    </source>
</evidence>
<evidence type="ECO:0000256" key="5">
    <source>
        <dbReference type="ARBA" id="ARBA00023014"/>
    </source>
</evidence>
<dbReference type="PANTHER" id="PTHR43082:SF3">
    <property type="entry name" value="FERREDOXIN-LIKE PROTEIN YDIT"/>
    <property type="match status" value="1"/>
</dbReference>
<dbReference type="STRING" id="345632.GPICK_06615"/>
<keyword evidence="5" id="KW-0411">Iron-sulfur</keyword>
<dbReference type="PANTHER" id="PTHR43082">
    <property type="entry name" value="FERREDOXIN-LIKE"/>
    <property type="match status" value="1"/>
</dbReference>
<dbReference type="InterPro" id="IPR012206">
    <property type="entry name" value="Fd_FixX"/>
</dbReference>
<dbReference type="PIRSF" id="PIRSF036548">
    <property type="entry name" value="Fdx_FixX"/>
    <property type="match status" value="1"/>
</dbReference>
<dbReference type="SUPFAM" id="SSF54862">
    <property type="entry name" value="4Fe-4S ferredoxins"/>
    <property type="match status" value="1"/>
</dbReference>
<dbReference type="Proteomes" id="UP000057609">
    <property type="component" value="Chromosome"/>
</dbReference>
<dbReference type="GO" id="GO:0051536">
    <property type="term" value="F:iron-sulfur cluster binding"/>
    <property type="evidence" value="ECO:0007669"/>
    <property type="project" value="UniProtKB-KW"/>
</dbReference>
<feature type="domain" description="4Fe-4S ferredoxin-type" evidence="6">
    <location>
        <begin position="51"/>
        <end position="80"/>
    </location>
</feature>
<evidence type="ECO:0000259" key="6">
    <source>
        <dbReference type="PROSITE" id="PS51379"/>
    </source>
</evidence>
<keyword evidence="8" id="KW-1185">Reference proteome</keyword>
<feature type="domain" description="4Fe-4S ferredoxin-type" evidence="6">
    <location>
        <begin position="18"/>
        <end position="49"/>
    </location>
</feature>
<evidence type="ECO:0000256" key="1">
    <source>
        <dbReference type="ARBA" id="ARBA00022448"/>
    </source>
</evidence>
<protein>
    <submittedName>
        <fullName evidence="7">Ferredoxin</fullName>
    </submittedName>
</protein>
<reference evidence="7 8" key="1">
    <citation type="journal article" date="2015" name="Genome Announc.">
        <title>Complete Genome of Geobacter pickeringii G13T, a Metal-Reducing Isolate from Sedimentary Kaolin Deposits.</title>
        <authorList>
            <person name="Badalamenti J.P."/>
            <person name="Bond D.R."/>
        </authorList>
    </citation>
    <scope>NUCLEOTIDE SEQUENCE [LARGE SCALE GENOMIC DNA]</scope>
    <source>
        <strain evidence="7 8">G13</strain>
    </source>
</reference>
<dbReference type="Pfam" id="PF13187">
    <property type="entry name" value="Fer4_9"/>
    <property type="match status" value="1"/>
</dbReference>
<evidence type="ECO:0000313" key="8">
    <source>
        <dbReference type="Proteomes" id="UP000057609"/>
    </source>
</evidence>
<keyword evidence="1" id="KW-0813">Transport</keyword>
<evidence type="ECO:0000256" key="2">
    <source>
        <dbReference type="ARBA" id="ARBA00022723"/>
    </source>
</evidence>
<keyword evidence="2" id="KW-0479">Metal-binding</keyword>
<dbReference type="AlphaFoldDB" id="A0A0B5BGA5"/>
<keyword evidence="3" id="KW-0249">Electron transport</keyword>
<proteinExistence type="predicted"/>
<dbReference type="InterPro" id="IPR017896">
    <property type="entry name" value="4Fe4S_Fe-S-bd"/>
</dbReference>
<name>A0A0B5BGA5_9BACT</name>
<gene>
    <name evidence="7" type="ORF">GPICK_06615</name>
</gene>
<dbReference type="HOGENOM" id="CLU_163428_1_0_7"/>
<dbReference type="Gene3D" id="3.30.70.20">
    <property type="match status" value="1"/>
</dbReference>